<dbReference type="Proteomes" id="UP001149165">
    <property type="component" value="Unassembled WGS sequence"/>
</dbReference>
<dbReference type="Pfam" id="PF13489">
    <property type="entry name" value="Methyltransf_23"/>
    <property type="match status" value="1"/>
</dbReference>
<dbReference type="PANTHER" id="PTHR43591:SF24">
    <property type="entry name" value="2-METHOXY-6-POLYPRENYL-1,4-BENZOQUINOL METHYLASE, MITOCHONDRIAL"/>
    <property type="match status" value="1"/>
</dbReference>
<accession>A0A9W9GDK0</accession>
<dbReference type="AlphaFoldDB" id="A0A9W9GDK0"/>
<evidence type="ECO:0008006" key="3">
    <source>
        <dbReference type="Google" id="ProtNLM"/>
    </source>
</evidence>
<keyword evidence="2" id="KW-1185">Reference proteome</keyword>
<gene>
    <name evidence="1" type="ORF">N7456_001165</name>
</gene>
<dbReference type="GO" id="GO:0008168">
    <property type="term" value="F:methyltransferase activity"/>
    <property type="evidence" value="ECO:0007669"/>
    <property type="project" value="TreeGrafter"/>
</dbReference>
<protein>
    <recommendedName>
        <fullName evidence="3">S-adenosyl-L-methionine-dependent methyltransferase</fullName>
    </recommendedName>
</protein>
<dbReference type="PANTHER" id="PTHR43591">
    <property type="entry name" value="METHYLTRANSFERASE"/>
    <property type="match status" value="1"/>
</dbReference>
<dbReference type="Gene3D" id="3.40.50.150">
    <property type="entry name" value="Vaccinia Virus protein VP39"/>
    <property type="match status" value="1"/>
</dbReference>
<dbReference type="OrthoDB" id="2013972at2759"/>
<evidence type="ECO:0000313" key="1">
    <source>
        <dbReference type="EMBL" id="KAJ5116817.1"/>
    </source>
</evidence>
<dbReference type="CDD" id="cd02440">
    <property type="entry name" value="AdoMet_MTases"/>
    <property type="match status" value="1"/>
</dbReference>
<reference evidence="1" key="1">
    <citation type="submission" date="2022-11" db="EMBL/GenBank/DDBJ databases">
        <authorList>
            <person name="Petersen C."/>
        </authorList>
    </citation>
    <scope>NUCLEOTIDE SEQUENCE</scope>
    <source>
        <strain evidence="1">IBT 30069</strain>
    </source>
</reference>
<name>A0A9W9GDK0_9EURO</name>
<dbReference type="SUPFAM" id="SSF53335">
    <property type="entry name" value="S-adenosyl-L-methionine-dependent methyltransferases"/>
    <property type="match status" value="1"/>
</dbReference>
<sequence length="345" mass="39680">MADEKPIAVDPDYYVARGEEYKRGDFESDTTSLSSSIYRGVIENGRRYQTMREGEYWSPADEKQFESYEAGHLVNVLLDSDTGNPLFQAPIKKPKHILDMGTGHGSWAVDAADMFPEAMVRGVDLFPPPVTWVPPNCMLEVDDVLKEWTWRQPFDLIHLRQMLGAFTVAEWDQVWKKCYDNLEPGGWIEQIEGSPFVRCDDGSAPKDNSTLYFGIKACEAADNWGHPLTLSDWMKGSLEKAGFVDIQEKTYKWPIGPWAKDPVLKEAGRLHYHQWLSGMEGWAMFFLTKWAVPEPWTKDEVAVLMAKVRKEVKNPNMHMYQVARRVWGRKPLAEEVMVRNIKKED</sequence>
<reference evidence="1" key="2">
    <citation type="journal article" date="2023" name="IMA Fungus">
        <title>Comparative genomic study of the Penicillium genus elucidates a diverse pangenome and 15 lateral gene transfer events.</title>
        <authorList>
            <person name="Petersen C."/>
            <person name="Sorensen T."/>
            <person name="Nielsen M.R."/>
            <person name="Sondergaard T.E."/>
            <person name="Sorensen J.L."/>
            <person name="Fitzpatrick D.A."/>
            <person name="Frisvad J.C."/>
            <person name="Nielsen K.L."/>
        </authorList>
    </citation>
    <scope>NUCLEOTIDE SEQUENCE</scope>
    <source>
        <strain evidence="1">IBT 30069</strain>
    </source>
</reference>
<evidence type="ECO:0000313" key="2">
    <source>
        <dbReference type="Proteomes" id="UP001149165"/>
    </source>
</evidence>
<proteinExistence type="predicted"/>
<organism evidence="1 2">
    <name type="scientific">Penicillium angulare</name>
    <dbReference type="NCBI Taxonomy" id="116970"/>
    <lineage>
        <taxon>Eukaryota</taxon>
        <taxon>Fungi</taxon>
        <taxon>Dikarya</taxon>
        <taxon>Ascomycota</taxon>
        <taxon>Pezizomycotina</taxon>
        <taxon>Eurotiomycetes</taxon>
        <taxon>Eurotiomycetidae</taxon>
        <taxon>Eurotiales</taxon>
        <taxon>Aspergillaceae</taxon>
        <taxon>Penicillium</taxon>
    </lineage>
</organism>
<dbReference type="EMBL" id="JAPQKH010000001">
    <property type="protein sequence ID" value="KAJ5116817.1"/>
    <property type="molecule type" value="Genomic_DNA"/>
</dbReference>
<comment type="caution">
    <text evidence="1">The sequence shown here is derived from an EMBL/GenBank/DDBJ whole genome shotgun (WGS) entry which is preliminary data.</text>
</comment>
<dbReference type="InterPro" id="IPR029063">
    <property type="entry name" value="SAM-dependent_MTases_sf"/>
</dbReference>